<dbReference type="GO" id="GO:0004029">
    <property type="term" value="F:aldehyde dehydrogenase (NAD+) activity"/>
    <property type="evidence" value="ECO:0007669"/>
    <property type="project" value="UniProtKB-EC"/>
</dbReference>
<comment type="similarity">
    <text evidence="1 4">Belongs to the aldehyde dehydrogenase family.</text>
</comment>
<dbReference type="InterPro" id="IPR029510">
    <property type="entry name" value="Ald_DH_CS_GLU"/>
</dbReference>
<evidence type="ECO:0000256" key="3">
    <source>
        <dbReference type="PROSITE-ProRule" id="PRU10007"/>
    </source>
</evidence>
<accession>A0ABV5LUH2</accession>
<dbReference type="PROSITE" id="PS00070">
    <property type="entry name" value="ALDEHYDE_DEHYDR_CYS"/>
    <property type="match status" value="1"/>
</dbReference>
<dbReference type="EC" id="1.2.1.3" evidence="6"/>
<evidence type="ECO:0000313" key="6">
    <source>
        <dbReference type="EMBL" id="MFB9377749.1"/>
    </source>
</evidence>
<dbReference type="InterPro" id="IPR015590">
    <property type="entry name" value="Aldehyde_DH_dom"/>
</dbReference>
<dbReference type="InterPro" id="IPR016163">
    <property type="entry name" value="Ald_DH_C"/>
</dbReference>
<dbReference type="Gene3D" id="3.40.605.10">
    <property type="entry name" value="Aldehyde Dehydrogenase, Chain A, domain 1"/>
    <property type="match status" value="1"/>
</dbReference>
<reference evidence="6 7" key="1">
    <citation type="submission" date="2024-09" db="EMBL/GenBank/DDBJ databases">
        <authorList>
            <person name="Sun Q."/>
            <person name="Mori K."/>
        </authorList>
    </citation>
    <scope>NUCLEOTIDE SEQUENCE [LARGE SCALE GENOMIC DNA]</scope>
    <source>
        <strain evidence="6 7">TISTR 1856</strain>
    </source>
</reference>
<name>A0ABV5LUH2_9ACTN</name>
<dbReference type="Pfam" id="PF00171">
    <property type="entry name" value="Aldedh"/>
    <property type="match status" value="1"/>
</dbReference>
<organism evidence="6 7">
    <name type="scientific">Kineococcus gynurae</name>
    <dbReference type="NCBI Taxonomy" id="452979"/>
    <lineage>
        <taxon>Bacteria</taxon>
        <taxon>Bacillati</taxon>
        <taxon>Actinomycetota</taxon>
        <taxon>Actinomycetes</taxon>
        <taxon>Kineosporiales</taxon>
        <taxon>Kineosporiaceae</taxon>
        <taxon>Kineococcus</taxon>
    </lineage>
</organism>
<gene>
    <name evidence="6" type="primary">adh</name>
    <name evidence="6" type="ORF">ACFFVI_12300</name>
</gene>
<feature type="active site" evidence="3">
    <location>
        <position position="263"/>
    </location>
</feature>
<dbReference type="PROSITE" id="PS00687">
    <property type="entry name" value="ALDEHYDE_DEHYDR_GLU"/>
    <property type="match status" value="1"/>
</dbReference>
<dbReference type="Proteomes" id="UP001589748">
    <property type="component" value="Unassembled WGS sequence"/>
</dbReference>
<evidence type="ECO:0000313" key="7">
    <source>
        <dbReference type="Proteomes" id="UP001589748"/>
    </source>
</evidence>
<feature type="domain" description="Aldehyde dehydrogenase" evidence="5">
    <location>
        <begin position="28"/>
        <end position="494"/>
    </location>
</feature>
<dbReference type="EMBL" id="JBHMDM010000007">
    <property type="protein sequence ID" value="MFB9377749.1"/>
    <property type="molecule type" value="Genomic_DNA"/>
</dbReference>
<evidence type="ECO:0000256" key="2">
    <source>
        <dbReference type="ARBA" id="ARBA00023002"/>
    </source>
</evidence>
<dbReference type="RefSeq" id="WP_380137918.1">
    <property type="nucleotide sequence ID" value="NZ_JBHLUI010000008.1"/>
</dbReference>
<comment type="caution">
    <text evidence="6">The sequence shown here is derived from an EMBL/GenBank/DDBJ whole genome shotgun (WGS) entry which is preliminary data.</text>
</comment>
<proteinExistence type="inferred from homology"/>
<evidence type="ECO:0000256" key="4">
    <source>
        <dbReference type="RuleBase" id="RU003345"/>
    </source>
</evidence>
<keyword evidence="2 4" id="KW-0560">Oxidoreductase</keyword>
<dbReference type="Gene3D" id="3.40.309.10">
    <property type="entry name" value="Aldehyde Dehydrogenase, Chain A, domain 2"/>
    <property type="match status" value="1"/>
</dbReference>
<dbReference type="InterPro" id="IPR016160">
    <property type="entry name" value="Ald_DH_CS_CYS"/>
</dbReference>
<dbReference type="InterPro" id="IPR016161">
    <property type="entry name" value="Ald_DH/histidinol_DH"/>
</dbReference>
<protein>
    <submittedName>
        <fullName evidence="6">Aldehyde dehydrogenase</fullName>
        <ecNumber evidence="6">1.2.1.3</ecNumber>
    </submittedName>
</protein>
<evidence type="ECO:0000259" key="5">
    <source>
        <dbReference type="Pfam" id="PF00171"/>
    </source>
</evidence>
<sequence>MALYAAPGRDGSPATYAERYEHWIGGEWVPPAGGEYFENRTPVTGEVFTEVARGTAADIDRALDAAHAAAPAWGRTSVGERALVLNRIADRIEQNLEKLAVAETWDNGKPVRETLAADLPLVVDHLRYFAGVVRAQEGGISQIDDDTVAYHFHEPLGVVGQIIPWNFPLLMAIWKLAPALAAGNAVVLKPAEQTPASILVLMELIGDLLPPGVVNVVNGFGAEAGKPLASSPRIRKIAFTGETTTGRLIMQYASQNLIPVTLELGGKSPNIFFEDVASRRDEFYDKALEGFTMFALNQGEVCTCPSRALIQSTIYDDFLHDATARTQAVKQGNPLDTDTMIGAQASNDQLEKILSYIDIGKQEGAKIVTGGERADLGGELSGGYYVTPTIFEGDNSMRIFQEEIFGPVVSVTRFDDPDDALKIANDTLYGLGAGVWSRDIHLAYRMGRGIQAGRVWTNNYHAYPAHAAFGGYKSSGIGRENHRMMLDHYQQTKNLLVSYATSKLGFF</sequence>
<dbReference type="InterPro" id="IPR016162">
    <property type="entry name" value="Ald_DH_N"/>
</dbReference>
<dbReference type="PANTHER" id="PTHR43111">
    <property type="entry name" value="ALDEHYDE DEHYDROGENASE B-RELATED"/>
    <property type="match status" value="1"/>
</dbReference>
<dbReference type="SUPFAM" id="SSF53720">
    <property type="entry name" value="ALDH-like"/>
    <property type="match status" value="1"/>
</dbReference>
<evidence type="ECO:0000256" key="1">
    <source>
        <dbReference type="ARBA" id="ARBA00009986"/>
    </source>
</evidence>
<keyword evidence="7" id="KW-1185">Reference proteome</keyword>
<dbReference type="PANTHER" id="PTHR43111:SF1">
    <property type="entry name" value="ALDEHYDE DEHYDROGENASE B-RELATED"/>
    <property type="match status" value="1"/>
</dbReference>